<dbReference type="GO" id="GO:0008270">
    <property type="term" value="F:zinc ion binding"/>
    <property type="evidence" value="ECO:0007669"/>
    <property type="project" value="InterPro"/>
</dbReference>
<proteinExistence type="predicted"/>
<dbReference type="PANTHER" id="PTHR43844">
    <property type="entry name" value="METHIONINE SYNTHASE"/>
    <property type="match status" value="1"/>
</dbReference>
<gene>
    <name evidence="2" type="ORF">CVT23_02070</name>
</gene>
<dbReference type="PANTHER" id="PTHR43844:SF1">
    <property type="entry name" value="METHIONINE SYNTHASE"/>
    <property type="match status" value="1"/>
</dbReference>
<feature type="domain" description="Cobalamin-independent methionine synthase MetE C-terminal/archaeal" evidence="1">
    <location>
        <begin position="11"/>
        <end position="333"/>
    </location>
</feature>
<dbReference type="GO" id="GO:0009086">
    <property type="term" value="P:methionine biosynthetic process"/>
    <property type="evidence" value="ECO:0007669"/>
    <property type="project" value="InterPro"/>
</dbReference>
<keyword evidence="3" id="KW-1185">Reference proteome</keyword>
<name>A0A2M9G710_9PROT</name>
<reference evidence="2 3" key="1">
    <citation type="submission" date="2017-11" db="EMBL/GenBank/DDBJ databases">
        <title>Draft genome sequence of Rhizobiales bacterium SY3-13.</title>
        <authorList>
            <person name="Sun C."/>
        </authorList>
    </citation>
    <scope>NUCLEOTIDE SEQUENCE [LARGE SCALE GENOMIC DNA]</scope>
    <source>
        <strain evidence="2 3">SY3-13</strain>
    </source>
</reference>
<dbReference type="GO" id="GO:0003871">
    <property type="term" value="F:5-methyltetrahydropteroyltriglutamate-homocysteine S-methyltransferase activity"/>
    <property type="evidence" value="ECO:0007669"/>
    <property type="project" value="InterPro"/>
</dbReference>
<dbReference type="RefSeq" id="WP_109793907.1">
    <property type="nucleotide sequence ID" value="NZ_PHIG01000005.1"/>
</dbReference>
<dbReference type="Pfam" id="PF01717">
    <property type="entry name" value="Meth_synt_2"/>
    <property type="match status" value="1"/>
</dbReference>
<organism evidence="2 3">
    <name type="scientific">Minwuia thermotolerans</name>
    <dbReference type="NCBI Taxonomy" id="2056226"/>
    <lineage>
        <taxon>Bacteria</taxon>
        <taxon>Pseudomonadati</taxon>
        <taxon>Pseudomonadota</taxon>
        <taxon>Alphaproteobacteria</taxon>
        <taxon>Minwuiales</taxon>
        <taxon>Minwuiaceae</taxon>
        <taxon>Minwuia</taxon>
    </lineage>
</organism>
<dbReference type="InterPro" id="IPR002629">
    <property type="entry name" value="Met_Synth_C/arc"/>
</dbReference>
<dbReference type="SUPFAM" id="SSF51726">
    <property type="entry name" value="UROD/MetE-like"/>
    <property type="match status" value="1"/>
</dbReference>
<evidence type="ECO:0000313" key="2">
    <source>
        <dbReference type="EMBL" id="PJK31481.1"/>
    </source>
</evidence>
<dbReference type="CDD" id="cd03311">
    <property type="entry name" value="CIMS_C_terminal_like"/>
    <property type="match status" value="1"/>
</dbReference>
<dbReference type="Gene3D" id="3.20.20.210">
    <property type="match status" value="1"/>
</dbReference>
<dbReference type="Proteomes" id="UP000229498">
    <property type="component" value="Unassembled WGS sequence"/>
</dbReference>
<sequence>MIPGLPELPAIGVGSYAVPGWFIVAQRQAREGVLGPHDMEEATNDAVRVVVQDQIEAGFDVISDGEVRRQRFVYEMFQHMEGLTRVPATRRLGIAGYDQAPGFVAGERIAAPDGLGLGAELAFLKDIAAGRPVKMALPGPLTFAMRIDPGPRDAAVVLDEIVAILTAEIRALAAAGADIFQLDEPALPHPPLGLTHAEAAAAINRVLAAFDGYRAVHVCFGNNAGRPFADRRFGRLMDAMTALDADQLVLEFANREMAEVELLADLQESFEIAAGVVDVKNFHLETPEDVARRLETVLRHVPMARLSATSDCGFSALPRYIARQKASVLVAGARLLRGD</sequence>
<evidence type="ECO:0000313" key="3">
    <source>
        <dbReference type="Proteomes" id="UP000229498"/>
    </source>
</evidence>
<evidence type="ECO:0000259" key="1">
    <source>
        <dbReference type="Pfam" id="PF01717"/>
    </source>
</evidence>
<dbReference type="OrthoDB" id="244285at2"/>
<dbReference type="AlphaFoldDB" id="A0A2M9G710"/>
<accession>A0A2M9G710</accession>
<protein>
    <submittedName>
        <fullName evidence="2">Methionine synthase</fullName>
    </submittedName>
</protein>
<dbReference type="InterPro" id="IPR038071">
    <property type="entry name" value="UROD/MetE-like_sf"/>
</dbReference>
<comment type="caution">
    <text evidence="2">The sequence shown here is derived from an EMBL/GenBank/DDBJ whole genome shotgun (WGS) entry which is preliminary data.</text>
</comment>
<dbReference type="EMBL" id="PHIG01000005">
    <property type="protein sequence ID" value="PJK31481.1"/>
    <property type="molecule type" value="Genomic_DNA"/>
</dbReference>